<proteinExistence type="predicted"/>
<dbReference type="SMART" id="SM00881">
    <property type="entry name" value="CoA_binding"/>
    <property type="match status" value="1"/>
</dbReference>
<dbReference type="Proteomes" id="UP000242180">
    <property type="component" value="Unassembled WGS sequence"/>
</dbReference>
<feature type="domain" description="CoA-binding" evidence="5">
    <location>
        <begin position="41"/>
        <end position="136"/>
    </location>
</feature>
<dbReference type="NCBIfam" id="NF004230">
    <property type="entry name" value="PRK05678.1"/>
    <property type="match status" value="1"/>
</dbReference>
<dbReference type="GO" id="GO:0004775">
    <property type="term" value="F:succinate-CoA ligase (ADP-forming) activity"/>
    <property type="evidence" value="ECO:0007669"/>
    <property type="project" value="TreeGrafter"/>
</dbReference>
<sequence>MLPSVARLSQSAVMRATSAAAVATRNGFSNSGYEATIENLKIGAHTRVMCQGTGKQGTLQMQSAMAFGTQFVGSQSERRAGQMHLDQPVVANMQEAARVLKPDATIVYVPMHGAASAFLEAIEAEIPLIVSVTEFIPFNDMAKVKAALLSQNKSRLVGPNSPGIVSPSGKCKIGIMPNQIYSSGNVGVVSRSGTLSYEAVNQLSQRGIGQTLCVGVGGDPINGTDFVDALKIFLEDDQTEAIVMIGEIGGTAEQEAAEFLKQYNMTRSKPKPVVSFIAGVTAVPERRMGHAGAFLSANGEGNALDKIAALEAAGATVARSLPQVGGLLQQEMEKAGIAPIQRK</sequence>
<dbReference type="InParanoid" id="A0A1X2HT49"/>
<dbReference type="EMBL" id="MCGN01000001">
    <property type="protein sequence ID" value="ORZ02278.1"/>
    <property type="molecule type" value="Genomic_DNA"/>
</dbReference>
<reference evidence="6 7" key="1">
    <citation type="submission" date="2016-07" db="EMBL/GenBank/DDBJ databases">
        <title>Pervasive Adenine N6-methylation of Active Genes in Fungi.</title>
        <authorList>
            <consortium name="DOE Joint Genome Institute"/>
            <person name="Mondo S.J."/>
            <person name="Dannebaum R.O."/>
            <person name="Kuo R.C."/>
            <person name="Labutti K."/>
            <person name="Haridas S."/>
            <person name="Kuo A."/>
            <person name="Salamov A."/>
            <person name="Ahrendt S.R."/>
            <person name="Lipzen A."/>
            <person name="Sullivan W."/>
            <person name="Andreopoulos W.B."/>
            <person name="Clum A."/>
            <person name="Lindquist E."/>
            <person name="Daum C."/>
            <person name="Ramamoorthy G.K."/>
            <person name="Gryganskyi A."/>
            <person name="Culley D."/>
            <person name="Magnuson J.K."/>
            <person name="James T.Y."/>
            <person name="O'Malley M.A."/>
            <person name="Stajich J.E."/>
            <person name="Spatafora J.W."/>
            <person name="Visel A."/>
            <person name="Grigoriev I.V."/>
        </authorList>
    </citation>
    <scope>NUCLEOTIDE SEQUENCE [LARGE SCALE GENOMIC DNA]</scope>
    <source>
        <strain evidence="6 7">NRRL 2496</strain>
    </source>
</reference>
<name>A0A1X2HT49_SYNRA</name>
<dbReference type="GO" id="GO:0005739">
    <property type="term" value="C:mitochondrion"/>
    <property type="evidence" value="ECO:0007669"/>
    <property type="project" value="TreeGrafter"/>
</dbReference>
<dbReference type="Gene3D" id="3.40.50.720">
    <property type="entry name" value="NAD(P)-binding Rossmann-like Domain"/>
    <property type="match status" value="1"/>
</dbReference>
<dbReference type="Pfam" id="PF02629">
    <property type="entry name" value="CoA_binding"/>
    <property type="match status" value="1"/>
</dbReference>
<dbReference type="GO" id="GO:0004776">
    <property type="term" value="F:succinate-CoA ligase (GDP-forming) activity"/>
    <property type="evidence" value="ECO:0007669"/>
    <property type="project" value="TreeGrafter"/>
</dbReference>
<evidence type="ECO:0000256" key="2">
    <source>
        <dbReference type="ARBA" id="ARBA00022598"/>
    </source>
</evidence>
<keyword evidence="1" id="KW-0816">Tricarboxylic acid cycle</keyword>
<dbReference type="InterPro" id="IPR033847">
    <property type="entry name" value="Citrt_syn/SCS-alpha_CS"/>
</dbReference>
<dbReference type="Pfam" id="PF00549">
    <property type="entry name" value="Ligase_CoA"/>
    <property type="match status" value="1"/>
</dbReference>
<dbReference type="GO" id="GO:0000166">
    <property type="term" value="F:nucleotide binding"/>
    <property type="evidence" value="ECO:0007669"/>
    <property type="project" value="UniProtKB-KW"/>
</dbReference>
<dbReference type="SUPFAM" id="SSF52210">
    <property type="entry name" value="Succinyl-CoA synthetase domains"/>
    <property type="match status" value="1"/>
</dbReference>
<protein>
    <submittedName>
        <fullName evidence="6">Succinate-CoA ligase</fullName>
    </submittedName>
</protein>
<evidence type="ECO:0000259" key="5">
    <source>
        <dbReference type="SMART" id="SM00881"/>
    </source>
</evidence>
<dbReference type="InterPro" id="IPR005810">
    <property type="entry name" value="CoA_lig_alpha"/>
</dbReference>
<dbReference type="SUPFAM" id="SSF51735">
    <property type="entry name" value="NAD(P)-binding Rossmann-fold domains"/>
    <property type="match status" value="1"/>
</dbReference>
<organism evidence="6 7">
    <name type="scientific">Syncephalastrum racemosum</name>
    <name type="common">Filamentous fungus</name>
    <dbReference type="NCBI Taxonomy" id="13706"/>
    <lineage>
        <taxon>Eukaryota</taxon>
        <taxon>Fungi</taxon>
        <taxon>Fungi incertae sedis</taxon>
        <taxon>Mucoromycota</taxon>
        <taxon>Mucoromycotina</taxon>
        <taxon>Mucoromycetes</taxon>
        <taxon>Mucorales</taxon>
        <taxon>Syncephalastraceae</taxon>
        <taxon>Syncephalastrum</taxon>
    </lineage>
</organism>
<dbReference type="PROSITE" id="PS01216">
    <property type="entry name" value="SUCCINYL_COA_LIG_1"/>
    <property type="match status" value="1"/>
</dbReference>
<dbReference type="PANTHER" id="PTHR11117:SF2">
    <property type="entry name" value="SUCCINATE--COA LIGASE [ADP_GDP-FORMING] SUBUNIT ALPHA, MITOCHONDRIAL"/>
    <property type="match status" value="1"/>
</dbReference>
<comment type="caution">
    <text evidence="6">The sequence shown here is derived from an EMBL/GenBank/DDBJ whole genome shotgun (WGS) entry which is preliminary data.</text>
</comment>
<dbReference type="STRING" id="13706.A0A1X2HT49"/>
<dbReference type="PROSITE" id="PS00399">
    <property type="entry name" value="SUCCINYL_COA_LIG_2"/>
    <property type="match status" value="1"/>
</dbReference>
<dbReference type="AlphaFoldDB" id="A0A1X2HT49"/>
<dbReference type="UniPathway" id="UPA00223">
    <property type="reaction ID" value="UER00999"/>
</dbReference>
<evidence type="ECO:0000256" key="3">
    <source>
        <dbReference type="ARBA" id="ARBA00022741"/>
    </source>
</evidence>
<keyword evidence="3" id="KW-0547">Nucleotide-binding</keyword>
<dbReference type="PANTHER" id="PTHR11117">
    <property type="entry name" value="SUCCINYL-COA LIGASE SUBUNIT ALPHA"/>
    <property type="match status" value="1"/>
</dbReference>
<dbReference type="FunFam" id="3.40.50.261:FF:000006">
    <property type="entry name" value="Succinate--CoA ligase [ADP-forming] subunit alpha"/>
    <property type="match status" value="1"/>
</dbReference>
<accession>A0A1X2HT49</accession>
<dbReference type="GO" id="GO:0006099">
    <property type="term" value="P:tricarboxylic acid cycle"/>
    <property type="evidence" value="ECO:0007669"/>
    <property type="project" value="UniProtKB-UniPathway"/>
</dbReference>
<dbReference type="OrthoDB" id="1664372at2759"/>
<dbReference type="InterPro" id="IPR017440">
    <property type="entry name" value="Cit_synth/succinyl-CoA_lig_AS"/>
</dbReference>
<dbReference type="Gene3D" id="3.40.50.261">
    <property type="entry name" value="Succinyl-CoA synthetase domains"/>
    <property type="match status" value="1"/>
</dbReference>
<feature type="active site" description="Tele-phosphohistidine intermediate" evidence="4">
    <location>
        <position position="290"/>
    </location>
</feature>
<dbReference type="InterPro" id="IPR036291">
    <property type="entry name" value="NAD(P)-bd_dom_sf"/>
</dbReference>
<evidence type="ECO:0000313" key="7">
    <source>
        <dbReference type="Proteomes" id="UP000242180"/>
    </source>
</evidence>
<gene>
    <name evidence="6" type="ORF">BCR43DRAFT_449037</name>
</gene>
<evidence type="ECO:0000313" key="6">
    <source>
        <dbReference type="EMBL" id="ORZ02278.1"/>
    </source>
</evidence>
<keyword evidence="2 6" id="KW-0436">Ligase</keyword>
<keyword evidence="7" id="KW-1185">Reference proteome</keyword>
<dbReference type="InterPro" id="IPR016102">
    <property type="entry name" value="Succinyl-CoA_synth-like"/>
</dbReference>
<evidence type="ECO:0000256" key="1">
    <source>
        <dbReference type="ARBA" id="ARBA00022532"/>
    </source>
</evidence>
<dbReference type="GO" id="GO:0009361">
    <property type="term" value="C:succinate-CoA ligase complex (ADP-forming)"/>
    <property type="evidence" value="ECO:0007669"/>
    <property type="project" value="TreeGrafter"/>
</dbReference>
<dbReference type="PRINTS" id="PR01798">
    <property type="entry name" value="SCOASYNTHASE"/>
</dbReference>
<dbReference type="InterPro" id="IPR005811">
    <property type="entry name" value="SUCC_ACL_C"/>
</dbReference>
<dbReference type="PIRSF" id="PIRSF001553">
    <property type="entry name" value="SucCS_alpha"/>
    <property type="match status" value="1"/>
</dbReference>
<dbReference type="InterPro" id="IPR003781">
    <property type="entry name" value="CoA-bd"/>
</dbReference>
<evidence type="ECO:0000256" key="4">
    <source>
        <dbReference type="PIRSR" id="PIRSR001553-1"/>
    </source>
</evidence>